<proteinExistence type="inferred from homology"/>
<evidence type="ECO:0000256" key="2">
    <source>
        <dbReference type="ARBA" id="ARBA00006679"/>
    </source>
</evidence>
<evidence type="ECO:0000256" key="6">
    <source>
        <dbReference type="ARBA" id="ARBA00023136"/>
    </source>
</evidence>
<sequence length="151" mass="15843">MSIPTSTSTTRSVSNIAITLLRVVVGLVFVAYGWQKISTNTIAGVTGYFTSIGVPLPELMAPFIAYLELLGGAALILGLLTRPLALLFVCDMIGAAIFAHLPSGFYVENGGYSQVLLLGTASLAIALIGPGPYSVDRYLFGRTESRASVLA</sequence>
<feature type="transmembrane region" description="Helical" evidence="7">
    <location>
        <begin position="84"/>
        <end position="103"/>
    </location>
</feature>
<keyword evidence="9" id="KW-1185">Reference proteome</keyword>
<evidence type="ECO:0008006" key="10">
    <source>
        <dbReference type="Google" id="ProtNLM"/>
    </source>
</evidence>
<dbReference type="EMBL" id="BRVS01000026">
    <property type="protein sequence ID" value="GLB68997.1"/>
    <property type="molecule type" value="Genomic_DNA"/>
</dbReference>
<keyword evidence="4 7" id="KW-0812">Transmembrane</keyword>
<feature type="transmembrane region" description="Helical" evidence="7">
    <location>
        <begin position="59"/>
        <end position="77"/>
    </location>
</feature>
<evidence type="ECO:0000313" key="8">
    <source>
        <dbReference type="EMBL" id="GLB68997.1"/>
    </source>
</evidence>
<keyword evidence="3" id="KW-1003">Cell membrane</keyword>
<gene>
    <name evidence="8" type="ORF">AHIS1636_34400</name>
</gene>
<comment type="caution">
    <text evidence="8">The sequence shown here is derived from an EMBL/GenBank/DDBJ whole genome shotgun (WGS) entry which is preliminary data.</text>
</comment>
<dbReference type="RefSeq" id="WP_264797087.1">
    <property type="nucleotide sequence ID" value="NZ_BRVS01000026.1"/>
</dbReference>
<reference evidence="8 9" key="1">
    <citation type="journal article" date="2023" name="Int. J. Syst. Evol. Microbiol.">
        <title>Arthrobacter mangrovi sp. nov., an actinobacterium isolated from the rhizosphere of a mangrove.</title>
        <authorList>
            <person name="Hamada M."/>
            <person name="Saitou S."/>
            <person name="Enomoto N."/>
            <person name="Nanri K."/>
            <person name="Hidaka K."/>
            <person name="Miura T."/>
            <person name="Tamura T."/>
        </authorList>
    </citation>
    <scope>NUCLEOTIDE SEQUENCE [LARGE SCALE GENOMIC DNA]</scope>
    <source>
        <strain evidence="8 9">NBRC 112813</strain>
    </source>
</reference>
<organism evidence="8 9">
    <name type="scientific">Arthrobacter mangrovi</name>
    <dbReference type="NCBI Taxonomy" id="2966350"/>
    <lineage>
        <taxon>Bacteria</taxon>
        <taxon>Bacillati</taxon>
        <taxon>Actinomycetota</taxon>
        <taxon>Actinomycetes</taxon>
        <taxon>Micrococcales</taxon>
        <taxon>Micrococcaceae</taxon>
        <taxon>Arthrobacter</taxon>
    </lineage>
</organism>
<feature type="transmembrane region" description="Helical" evidence="7">
    <location>
        <begin position="12"/>
        <end position="34"/>
    </location>
</feature>
<evidence type="ECO:0000313" key="9">
    <source>
        <dbReference type="Proteomes" id="UP001209654"/>
    </source>
</evidence>
<feature type="transmembrane region" description="Helical" evidence="7">
    <location>
        <begin position="115"/>
        <end position="135"/>
    </location>
</feature>
<dbReference type="InterPro" id="IPR032808">
    <property type="entry name" value="DoxX"/>
</dbReference>
<evidence type="ECO:0000256" key="1">
    <source>
        <dbReference type="ARBA" id="ARBA00004651"/>
    </source>
</evidence>
<name>A0ABQ5MYD0_9MICC</name>
<keyword evidence="5 7" id="KW-1133">Transmembrane helix</keyword>
<dbReference type="InterPro" id="IPR051907">
    <property type="entry name" value="DoxX-like_oxidoreductase"/>
</dbReference>
<dbReference type="PANTHER" id="PTHR33452">
    <property type="entry name" value="OXIDOREDUCTASE CATD-RELATED"/>
    <property type="match status" value="1"/>
</dbReference>
<dbReference type="PANTHER" id="PTHR33452:SF1">
    <property type="entry name" value="INNER MEMBRANE PROTEIN YPHA-RELATED"/>
    <property type="match status" value="1"/>
</dbReference>
<comment type="similarity">
    <text evidence="2">Belongs to the DoxX family.</text>
</comment>
<accession>A0ABQ5MYD0</accession>
<evidence type="ECO:0000256" key="4">
    <source>
        <dbReference type="ARBA" id="ARBA00022692"/>
    </source>
</evidence>
<evidence type="ECO:0000256" key="3">
    <source>
        <dbReference type="ARBA" id="ARBA00022475"/>
    </source>
</evidence>
<keyword evidence="6 7" id="KW-0472">Membrane</keyword>
<dbReference type="Proteomes" id="UP001209654">
    <property type="component" value="Unassembled WGS sequence"/>
</dbReference>
<evidence type="ECO:0000256" key="7">
    <source>
        <dbReference type="SAM" id="Phobius"/>
    </source>
</evidence>
<comment type="subcellular location">
    <subcellularLocation>
        <location evidence="1">Cell membrane</location>
        <topology evidence="1">Multi-pass membrane protein</topology>
    </subcellularLocation>
</comment>
<protein>
    <recommendedName>
        <fullName evidence="10">DoxX family protein</fullName>
    </recommendedName>
</protein>
<dbReference type="Pfam" id="PF07681">
    <property type="entry name" value="DoxX"/>
    <property type="match status" value="1"/>
</dbReference>
<evidence type="ECO:0000256" key="5">
    <source>
        <dbReference type="ARBA" id="ARBA00022989"/>
    </source>
</evidence>